<dbReference type="EMBL" id="MU004181">
    <property type="protein sequence ID" value="KAF2502706.1"/>
    <property type="molecule type" value="Genomic_DNA"/>
</dbReference>
<evidence type="ECO:0000313" key="2">
    <source>
        <dbReference type="EMBL" id="KAF2502706.1"/>
    </source>
</evidence>
<dbReference type="PROSITE" id="PS50181">
    <property type="entry name" value="FBOX"/>
    <property type="match status" value="1"/>
</dbReference>
<dbReference type="OrthoDB" id="3792649at2759"/>
<keyword evidence="3" id="KW-1185">Reference proteome</keyword>
<feature type="domain" description="F-box" evidence="1">
    <location>
        <begin position="21"/>
        <end position="74"/>
    </location>
</feature>
<protein>
    <recommendedName>
        <fullName evidence="1">F-box domain-containing protein</fullName>
    </recommendedName>
</protein>
<evidence type="ECO:0000259" key="1">
    <source>
        <dbReference type="PROSITE" id="PS50181"/>
    </source>
</evidence>
<dbReference type="AlphaFoldDB" id="A0A6A6RE63"/>
<evidence type="ECO:0000313" key="3">
    <source>
        <dbReference type="Proteomes" id="UP000799750"/>
    </source>
</evidence>
<sequence length="307" mass="34143">MPQTPKSTQSALAAELHNSTYSPLYTLPAELLYLISSFLSPLEIMSTRATSRKFSVLLPPPKLTTPLRRQYRSLVRRSHFRALCAFERQNQLPPDILVCSACLQSHPASAFPLSEQTKPPARRQCAGSTRVFRVCAHKAVTFAALEVGGAESMRCAVPHGAVRGREAREVVSCRVGGDVVVVWECVLMRVAAGRGVWRKEVLEAVGRVGEGVCPHLRMGVDMKWEAGRGMLGKWFRGWRVGDWGLVGSCEEGGCETSFYVERKRCKDLKDGEEEMAEIVFCVERHLGPLRDAADPRWSVQTVDMHSM</sequence>
<organism evidence="2 3">
    <name type="scientific">Lophium mytilinum</name>
    <dbReference type="NCBI Taxonomy" id="390894"/>
    <lineage>
        <taxon>Eukaryota</taxon>
        <taxon>Fungi</taxon>
        <taxon>Dikarya</taxon>
        <taxon>Ascomycota</taxon>
        <taxon>Pezizomycotina</taxon>
        <taxon>Dothideomycetes</taxon>
        <taxon>Pleosporomycetidae</taxon>
        <taxon>Mytilinidiales</taxon>
        <taxon>Mytilinidiaceae</taxon>
        <taxon>Lophium</taxon>
    </lineage>
</organism>
<dbReference type="SUPFAM" id="SSF81383">
    <property type="entry name" value="F-box domain"/>
    <property type="match status" value="1"/>
</dbReference>
<dbReference type="InterPro" id="IPR036047">
    <property type="entry name" value="F-box-like_dom_sf"/>
</dbReference>
<gene>
    <name evidence="2" type="ORF">BU16DRAFT_554752</name>
</gene>
<dbReference type="Proteomes" id="UP000799750">
    <property type="component" value="Unassembled WGS sequence"/>
</dbReference>
<dbReference type="InterPro" id="IPR001810">
    <property type="entry name" value="F-box_dom"/>
</dbReference>
<reference evidence="2" key="1">
    <citation type="journal article" date="2020" name="Stud. Mycol.">
        <title>101 Dothideomycetes genomes: a test case for predicting lifestyles and emergence of pathogens.</title>
        <authorList>
            <person name="Haridas S."/>
            <person name="Albert R."/>
            <person name="Binder M."/>
            <person name="Bloem J."/>
            <person name="Labutti K."/>
            <person name="Salamov A."/>
            <person name="Andreopoulos B."/>
            <person name="Baker S."/>
            <person name="Barry K."/>
            <person name="Bills G."/>
            <person name="Bluhm B."/>
            <person name="Cannon C."/>
            <person name="Castanera R."/>
            <person name="Culley D."/>
            <person name="Daum C."/>
            <person name="Ezra D."/>
            <person name="Gonzalez J."/>
            <person name="Henrissat B."/>
            <person name="Kuo A."/>
            <person name="Liang C."/>
            <person name="Lipzen A."/>
            <person name="Lutzoni F."/>
            <person name="Magnuson J."/>
            <person name="Mondo S."/>
            <person name="Nolan M."/>
            <person name="Ohm R."/>
            <person name="Pangilinan J."/>
            <person name="Park H.-J."/>
            <person name="Ramirez L."/>
            <person name="Alfaro M."/>
            <person name="Sun H."/>
            <person name="Tritt A."/>
            <person name="Yoshinaga Y."/>
            <person name="Zwiers L.-H."/>
            <person name="Turgeon B."/>
            <person name="Goodwin S."/>
            <person name="Spatafora J."/>
            <person name="Crous P."/>
            <person name="Grigoriev I."/>
        </authorList>
    </citation>
    <scope>NUCLEOTIDE SEQUENCE</scope>
    <source>
        <strain evidence="2">CBS 269.34</strain>
    </source>
</reference>
<accession>A0A6A6RE63</accession>
<name>A0A6A6RE63_9PEZI</name>
<proteinExistence type="predicted"/>